<evidence type="ECO:0000313" key="2">
    <source>
        <dbReference type="EMBL" id="MFC7290320.1"/>
    </source>
</evidence>
<dbReference type="SUPFAM" id="SSF54909">
    <property type="entry name" value="Dimeric alpha+beta barrel"/>
    <property type="match status" value="1"/>
</dbReference>
<feature type="domain" description="DUF1330" evidence="1">
    <location>
        <begin position="56"/>
        <end position="151"/>
    </location>
</feature>
<protein>
    <submittedName>
        <fullName evidence="2">DUF1330 domain-containing protein</fullName>
    </submittedName>
</protein>
<sequence length="156" mass="16648">MIKYVATTIIGVLIGAGAMSVLGGTENKTAPNAEVVPVEVSQQAVDTQVVTEASAPAYMIVLGDVTDRDAFGAGYVSKLPPLYEKYGASYIAVGGGVEVLEGEYAPQSYVIGKWPSIEVAKEFWDSPEYEELKRARIDGGWADFDVLLVQGLPESQ</sequence>
<reference evidence="3" key="1">
    <citation type="journal article" date="2019" name="Int. J. Syst. Evol. Microbiol.">
        <title>The Global Catalogue of Microorganisms (GCM) 10K type strain sequencing project: providing services to taxonomists for standard genome sequencing and annotation.</title>
        <authorList>
            <consortium name="The Broad Institute Genomics Platform"/>
            <consortium name="The Broad Institute Genome Sequencing Center for Infectious Disease"/>
            <person name="Wu L."/>
            <person name="Ma J."/>
        </authorList>
    </citation>
    <scope>NUCLEOTIDE SEQUENCE [LARGE SCALE GENOMIC DNA]</scope>
    <source>
        <strain evidence="3">CCUG 51308</strain>
    </source>
</reference>
<dbReference type="PANTHER" id="PTHR41521">
    <property type="match status" value="1"/>
</dbReference>
<name>A0ABW2IGU2_9PROT</name>
<dbReference type="Gene3D" id="3.30.70.100">
    <property type="match status" value="1"/>
</dbReference>
<dbReference type="PANTHER" id="PTHR41521:SF4">
    <property type="entry name" value="BLR0684 PROTEIN"/>
    <property type="match status" value="1"/>
</dbReference>
<dbReference type="EMBL" id="JBHTBR010000002">
    <property type="protein sequence ID" value="MFC7290320.1"/>
    <property type="molecule type" value="Genomic_DNA"/>
</dbReference>
<evidence type="ECO:0000313" key="3">
    <source>
        <dbReference type="Proteomes" id="UP001596492"/>
    </source>
</evidence>
<proteinExistence type="predicted"/>
<comment type="caution">
    <text evidence="2">The sequence shown here is derived from an EMBL/GenBank/DDBJ whole genome shotgun (WGS) entry which is preliminary data.</text>
</comment>
<dbReference type="InterPro" id="IPR010753">
    <property type="entry name" value="DUF1330"/>
</dbReference>
<dbReference type="Pfam" id="PF07045">
    <property type="entry name" value="DUF1330"/>
    <property type="match status" value="1"/>
</dbReference>
<organism evidence="2 3">
    <name type="scientific">Hirschia litorea</name>
    <dbReference type="NCBI Taxonomy" id="1199156"/>
    <lineage>
        <taxon>Bacteria</taxon>
        <taxon>Pseudomonadati</taxon>
        <taxon>Pseudomonadota</taxon>
        <taxon>Alphaproteobacteria</taxon>
        <taxon>Hyphomonadales</taxon>
        <taxon>Hyphomonadaceae</taxon>
        <taxon>Hirschia</taxon>
    </lineage>
</organism>
<gene>
    <name evidence="2" type="ORF">ACFQS8_01710</name>
</gene>
<dbReference type="InterPro" id="IPR011008">
    <property type="entry name" value="Dimeric_a/b-barrel"/>
</dbReference>
<evidence type="ECO:0000259" key="1">
    <source>
        <dbReference type="Pfam" id="PF07045"/>
    </source>
</evidence>
<dbReference type="RefSeq" id="WP_382165114.1">
    <property type="nucleotide sequence ID" value="NZ_JBHTBR010000002.1"/>
</dbReference>
<keyword evidence="3" id="KW-1185">Reference proteome</keyword>
<accession>A0ABW2IGU2</accession>
<dbReference type="Proteomes" id="UP001596492">
    <property type="component" value="Unassembled WGS sequence"/>
</dbReference>